<dbReference type="WBParaSite" id="GPUH_0001848601-mRNA-1">
    <property type="protein sequence ID" value="GPUH_0001848601-mRNA-1"/>
    <property type="gene ID" value="GPUH_0001848601"/>
</dbReference>
<dbReference type="Proteomes" id="UP000271098">
    <property type="component" value="Unassembled WGS sequence"/>
</dbReference>
<reference evidence="3" key="1">
    <citation type="submission" date="2016-06" db="UniProtKB">
        <authorList>
            <consortium name="WormBaseParasite"/>
        </authorList>
    </citation>
    <scope>IDENTIFICATION</scope>
</reference>
<dbReference type="AlphaFoldDB" id="A0A183EBX0"/>
<sequence>MDLSQDPNMAELLNLLNELPSTEWNDRNNQLVDSPAAELANPVDTIRPYEWPHQREFVVPTYDAKQRDALYLPAKTSVVSSDSGENTSSVVKSGTVWVEDDSSIDLRRVHIGTFRAATTASGMDLELQPVDTAITTPSVKE</sequence>
<organism evidence="3">
    <name type="scientific">Gongylonema pulchrum</name>
    <dbReference type="NCBI Taxonomy" id="637853"/>
    <lineage>
        <taxon>Eukaryota</taxon>
        <taxon>Metazoa</taxon>
        <taxon>Ecdysozoa</taxon>
        <taxon>Nematoda</taxon>
        <taxon>Chromadorea</taxon>
        <taxon>Rhabditida</taxon>
        <taxon>Spirurina</taxon>
        <taxon>Spiruromorpha</taxon>
        <taxon>Spiruroidea</taxon>
        <taxon>Gongylonematidae</taxon>
        <taxon>Gongylonema</taxon>
    </lineage>
</organism>
<reference evidence="1 2" key="2">
    <citation type="submission" date="2018-11" db="EMBL/GenBank/DDBJ databases">
        <authorList>
            <consortium name="Pathogen Informatics"/>
        </authorList>
    </citation>
    <scope>NUCLEOTIDE SEQUENCE [LARGE SCALE GENOMIC DNA]</scope>
</reference>
<protein>
    <submittedName>
        <fullName evidence="3">Head-to-tail adaptor</fullName>
    </submittedName>
</protein>
<evidence type="ECO:0000313" key="1">
    <source>
        <dbReference type="EMBL" id="VDN31794.1"/>
    </source>
</evidence>
<dbReference type="EMBL" id="UYRT01086802">
    <property type="protein sequence ID" value="VDN31794.1"/>
    <property type="molecule type" value="Genomic_DNA"/>
</dbReference>
<evidence type="ECO:0000313" key="2">
    <source>
        <dbReference type="Proteomes" id="UP000271098"/>
    </source>
</evidence>
<proteinExistence type="predicted"/>
<evidence type="ECO:0000313" key="3">
    <source>
        <dbReference type="WBParaSite" id="GPUH_0001848601-mRNA-1"/>
    </source>
</evidence>
<gene>
    <name evidence="1" type="ORF">GPUH_LOCUS18461</name>
</gene>
<accession>A0A183EBX0</accession>
<keyword evidence="2" id="KW-1185">Reference proteome</keyword>
<name>A0A183EBX0_9BILA</name>